<dbReference type="Proteomes" id="UP001589813">
    <property type="component" value="Unassembled WGS sequence"/>
</dbReference>
<keyword evidence="1" id="KW-1133">Transmembrane helix</keyword>
<name>A0ABV6BGK5_9GAMM</name>
<keyword evidence="4" id="KW-1185">Reference proteome</keyword>
<evidence type="ECO:0000259" key="2">
    <source>
        <dbReference type="Pfam" id="PF11893"/>
    </source>
</evidence>
<protein>
    <submittedName>
        <fullName evidence="3">DUF3413 domain-containing protein</fullName>
    </submittedName>
</protein>
<feature type="transmembrane region" description="Helical" evidence="1">
    <location>
        <begin position="78"/>
        <end position="97"/>
    </location>
</feature>
<dbReference type="SUPFAM" id="SSF53649">
    <property type="entry name" value="Alkaline phosphatase-like"/>
    <property type="match status" value="1"/>
</dbReference>
<keyword evidence="1" id="KW-0472">Membrane</keyword>
<comment type="caution">
    <text evidence="3">The sequence shown here is derived from an EMBL/GenBank/DDBJ whole genome shotgun (WGS) entry which is preliminary data.</text>
</comment>
<organism evidence="3 4">
    <name type="scientific">Rheinheimera tilapiae</name>
    <dbReference type="NCBI Taxonomy" id="875043"/>
    <lineage>
        <taxon>Bacteria</taxon>
        <taxon>Pseudomonadati</taxon>
        <taxon>Pseudomonadota</taxon>
        <taxon>Gammaproteobacteria</taxon>
        <taxon>Chromatiales</taxon>
        <taxon>Chromatiaceae</taxon>
        <taxon>Rheinheimera</taxon>
    </lineage>
</organism>
<keyword evidence="1" id="KW-0812">Transmembrane</keyword>
<reference evidence="3 4" key="1">
    <citation type="submission" date="2024-09" db="EMBL/GenBank/DDBJ databases">
        <authorList>
            <person name="Sun Q."/>
            <person name="Mori K."/>
        </authorList>
    </citation>
    <scope>NUCLEOTIDE SEQUENCE [LARGE SCALE GENOMIC DNA]</scope>
    <source>
        <strain evidence="3 4">KCTC 23315</strain>
    </source>
</reference>
<feature type="transmembrane region" description="Helical" evidence="1">
    <location>
        <begin position="161"/>
        <end position="183"/>
    </location>
</feature>
<sequence length="494" mass="55310">MNRLLRWGHWFTFFNVLLALPVTLSFFLADPLPPDTIGWIYLALNWLGHTAFICLLFFIVTIFPVSLLFPSQRHVRGVAALLASIGLVVLIFDAYVYHSLGYHAGSASFDQTVDLLRQQVVTNLRNFVLITASVGLLLLALELVLSNFCWKKIERLKRSGIGAPALLTLLGSFVCSHFLHIWGDAMEVTSITRQDNTLPLSYPATARTVLNRYQIISRQNNEQQPQSWLQQALATPQPVQLSCSAAPQAAPIDVWLVNKIDDELLQLLQLQNFKTLPQHLAPRDQALGLSNLLHGQLAPALPSTAPSWWNNLPAGFLQIDADASWSTQLPWLASQSTTTAAVRIHLQQDPALLLAQLKQRPAAQQLMVIEIAAQGDRFALGPAQVWYHWPELRQQRFSQVSQHLDLMPTLLAYAGCFNQHPWIGENWLAASQNAKLNVIGNELYAFRKDKMLLVKEDGQYSVWSAGTFVALEQKPDLPLLTDALNRLTITTTVR</sequence>
<feature type="transmembrane region" description="Helical" evidence="1">
    <location>
        <begin position="7"/>
        <end position="29"/>
    </location>
</feature>
<feature type="transmembrane region" description="Helical" evidence="1">
    <location>
        <begin position="49"/>
        <end position="69"/>
    </location>
</feature>
<evidence type="ECO:0000313" key="3">
    <source>
        <dbReference type="EMBL" id="MFC0049995.1"/>
    </source>
</evidence>
<gene>
    <name evidence="3" type="ORF">ACFFJP_16965</name>
</gene>
<feature type="transmembrane region" description="Helical" evidence="1">
    <location>
        <begin position="127"/>
        <end position="149"/>
    </location>
</feature>
<dbReference type="InterPro" id="IPR017850">
    <property type="entry name" value="Alkaline_phosphatase_core_sf"/>
</dbReference>
<dbReference type="InterPro" id="IPR024588">
    <property type="entry name" value="YejM_N"/>
</dbReference>
<dbReference type="Pfam" id="PF11893">
    <property type="entry name" value="DUF3413"/>
    <property type="match status" value="1"/>
</dbReference>
<dbReference type="RefSeq" id="WP_377246927.1">
    <property type="nucleotide sequence ID" value="NZ_JBHLXP010000005.1"/>
</dbReference>
<evidence type="ECO:0000256" key="1">
    <source>
        <dbReference type="SAM" id="Phobius"/>
    </source>
</evidence>
<dbReference type="EMBL" id="JBHLXP010000005">
    <property type="protein sequence ID" value="MFC0049995.1"/>
    <property type="molecule type" value="Genomic_DNA"/>
</dbReference>
<evidence type="ECO:0000313" key="4">
    <source>
        <dbReference type="Proteomes" id="UP001589813"/>
    </source>
</evidence>
<accession>A0ABV6BGK5</accession>
<proteinExistence type="predicted"/>
<feature type="domain" description="Inner membrane protein YejM N-terminal" evidence="2">
    <location>
        <begin position="2"/>
        <end position="226"/>
    </location>
</feature>